<dbReference type="GO" id="GO:0031012">
    <property type="term" value="C:extracellular matrix"/>
    <property type="evidence" value="ECO:0007669"/>
    <property type="project" value="TreeGrafter"/>
</dbReference>
<evidence type="ECO:0000256" key="11">
    <source>
        <dbReference type="SAM" id="SignalP"/>
    </source>
</evidence>
<reference evidence="13" key="3">
    <citation type="submission" date="2025-09" db="UniProtKB">
        <authorList>
            <consortium name="Ensembl"/>
        </authorList>
    </citation>
    <scope>IDENTIFICATION</scope>
</reference>
<feature type="compositionally biased region" description="Low complexity" evidence="9">
    <location>
        <begin position="392"/>
        <end position="401"/>
    </location>
</feature>
<evidence type="ECO:0000256" key="4">
    <source>
        <dbReference type="ARBA" id="ARBA00022692"/>
    </source>
</evidence>
<dbReference type="Ensembl" id="ENSPMRT00000014222.1">
    <property type="protein sequence ID" value="ENSPMRP00000013322.1"/>
    <property type="gene ID" value="ENSPMRG00000008913.1"/>
</dbReference>
<keyword evidence="4 10" id="KW-0812">Transmembrane</keyword>
<keyword evidence="14" id="KW-1185">Reference proteome</keyword>
<keyword evidence="3" id="KW-0964">Secreted</keyword>
<evidence type="ECO:0000256" key="9">
    <source>
        <dbReference type="SAM" id="MobiDB-lite"/>
    </source>
</evidence>
<sequence length="441" mass="45761">MRGLVLASLVLLQPLPVPGGPTAALRPQSDHAWCHPSGSCYSVHVGSLSFPRAQEACAAHGGRLSTASGRVEVQAIVSLLRGVARGGSGASLFWLGLVRKAQQCTMEELPLRGFSWAAAGGLVAEARNESAAEGSLSWVKEPSKSCTTQKCAGLQVTWGEPRAAESWGLAEHACAKANAGYVCKYSYAGACRAPGAGSHLHYALPFRLQSAAVEFGPPGTVLTLRCPGREARFTCRLSPDGYRWEGTERGLCSCPSGYWSPSEGACVELADCFGARGAFLCLCAWGARLAADEKACVPPARTETPPSPALSPSPNGSSDGLPGRNDSLAATLPSEVGNSSSAPGAVSSNYLFILITVAVVTLVILVMAALQIFQACFRLCCSKGSQTKKDGAPATTATTADGDPEDSDHSLGPSKAESAEVSQDEPKPVAGQVEQEQPRGD</sequence>
<accession>A0A670IQ13</accession>
<organism evidence="13 14">
    <name type="scientific">Podarcis muralis</name>
    <name type="common">Wall lizard</name>
    <name type="synonym">Lacerta muralis</name>
    <dbReference type="NCBI Taxonomy" id="64176"/>
    <lineage>
        <taxon>Eukaryota</taxon>
        <taxon>Metazoa</taxon>
        <taxon>Chordata</taxon>
        <taxon>Craniata</taxon>
        <taxon>Vertebrata</taxon>
        <taxon>Euteleostomi</taxon>
        <taxon>Lepidosauria</taxon>
        <taxon>Squamata</taxon>
        <taxon>Bifurcata</taxon>
        <taxon>Unidentata</taxon>
        <taxon>Episquamata</taxon>
        <taxon>Laterata</taxon>
        <taxon>Lacertibaenia</taxon>
        <taxon>Lacertidae</taxon>
        <taxon>Podarcis</taxon>
    </lineage>
</organism>
<dbReference type="CTD" id="161198"/>
<evidence type="ECO:0000259" key="12">
    <source>
        <dbReference type="PROSITE" id="PS50041"/>
    </source>
</evidence>
<evidence type="ECO:0000313" key="13">
    <source>
        <dbReference type="Ensembl" id="ENSPMRP00000013322.1"/>
    </source>
</evidence>
<feature type="chain" id="PRO_5025567044" evidence="11">
    <location>
        <begin position="20"/>
        <end position="441"/>
    </location>
</feature>
<dbReference type="OMA" id="ELPNCLD"/>
<name>A0A670IQ13_PODMU</name>
<evidence type="ECO:0000256" key="1">
    <source>
        <dbReference type="ARBA" id="ARBA00004479"/>
    </source>
</evidence>
<dbReference type="InterPro" id="IPR001304">
    <property type="entry name" value="C-type_lectin-like"/>
</dbReference>
<dbReference type="GO" id="GO:0030246">
    <property type="term" value="F:carbohydrate binding"/>
    <property type="evidence" value="ECO:0007669"/>
    <property type="project" value="UniProtKB-KW"/>
</dbReference>
<evidence type="ECO:0000256" key="3">
    <source>
        <dbReference type="ARBA" id="ARBA00022525"/>
    </source>
</evidence>
<keyword evidence="6" id="KW-0430">Lectin</keyword>
<dbReference type="Proteomes" id="UP000472272">
    <property type="component" value="Chromosome 1"/>
</dbReference>
<dbReference type="GeneTree" id="ENSGT00940000166261"/>
<evidence type="ECO:0000256" key="8">
    <source>
        <dbReference type="ARBA" id="ARBA00023136"/>
    </source>
</evidence>
<keyword evidence="5 11" id="KW-0732">Signal</keyword>
<protein>
    <submittedName>
        <fullName evidence="13">C-type lectin domain containing 14A</fullName>
    </submittedName>
</protein>
<dbReference type="GO" id="GO:0016477">
    <property type="term" value="P:cell migration"/>
    <property type="evidence" value="ECO:0007669"/>
    <property type="project" value="TreeGrafter"/>
</dbReference>
<dbReference type="GO" id="GO:1990430">
    <property type="term" value="F:extracellular matrix protein binding"/>
    <property type="evidence" value="ECO:0007669"/>
    <property type="project" value="TreeGrafter"/>
</dbReference>
<feature type="transmembrane region" description="Helical" evidence="10">
    <location>
        <begin position="350"/>
        <end position="373"/>
    </location>
</feature>
<dbReference type="GeneID" id="114592246"/>
<dbReference type="GO" id="GO:0009897">
    <property type="term" value="C:external side of plasma membrane"/>
    <property type="evidence" value="ECO:0007669"/>
    <property type="project" value="TreeGrafter"/>
</dbReference>
<feature type="domain" description="C-type lectin" evidence="12">
    <location>
        <begin position="36"/>
        <end position="160"/>
    </location>
</feature>
<dbReference type="GO" id="GO:0050840">
    <property type="term" value="F:extracellular matrix binding"/>
    <property type="evidence" value="ECO:0007669"/>
    <property type="project" value="TreeGrafter"/>
</dbReference>
<feature type="signal peptide" evidence="11">
    <location>
        <begin position="1"/>
        <end position="19"/>
    </location>
</feature>
<keyword evidence="7 10" id="KW-1133">Transmembrane helix</keyword>
<dbReference type="Gene3D" id="3.10.100.10">
    <property type="entry name" value="Mannose-Binding Protein A, subunit A"/>
    <property type="match status" value="1"/>
</dbReference>
<comment type="subcellular location">
    <subcellularLocation>
        <location evidence="1">Membrane</location>
        <topology evidence="1">Single-pass type I membrane protein</topology>
    </subcellularLocation>
    <subcellularLocation>
        <location evidence="2">Secreted</location>
    </subcellularLocation>
</comment>
<feature type="region of interest" description="Disordered" evidence="9">
    <location>
        <begin position="298"/>
        <end position="342"/>
    </location>
</feature>
<dbReference type="GO" id="GO:0005576">
    <property type="term" value="C:extracellular region"/>
    <property type="evidence" value="ECO:0007669"/>
    <property type="project" value="UniProtKB-SubCell"/>
</dbReference>
<gene>
    <name evidence="13" type="primary">CLEC14A</name>
</gene>
<evidence type="ECO:0000256" key="10">
    <source>
        <dbReference type="SAM" id="Phobius"/>
    </source>
</evidence>
<dbReference type="AlphaFoldDB" id="A0A670IQ13"/>
<reference evidence="13" key="2">
    <citation type="submission" date="2025-08" db="UniProtKB">
        <authorList>
            <consortium name="Ensembl"/>
        </authorList>
    </citation>
    <scope>IDENTIFICATION</scope>
</reference>
<keyword evidence="8 10" id="KW-0472">Membrane</keyword>
<evidence type="ECO:0000256" key="6">
    <source>
        <dbReference type="ARBA" id="ARBA00022734"/>
    </source>
</evidence>
<evidence type="ECO:0000256" key="7">
    <source>
        <dbReference type="ARBA" id="ARBA00022989"/>
    </source>
</evidence>
<dbReference type="InterPro" id="IPR016186">
    <property type="entry name" value="C-type_lectin-like/link_sf"/>
</dbReference>
<dbReference type="PANTHER" id="PTHR14789">
    <property type="entry name" value="CHONDROLECTIN VARIANT CHODLFDELTAE"/>
    <property type="match status" value="1"/>
</dbReference>
<proteinExistence type="predicted"/>
<dbReference type="KEGG" id="pmua:114592246"/>
<dbReference type="InterPro" id="IPR016187">
    <property type="entry name" value="CTDL_fold"/>
</dbReference>
<evidence type="ECO:0000313" key="14">
    <source>
        <dbReference type="Proteomes" id="UP000472272"/>
    </source>
</evidence>
<dbReference type="OrthoDB" id="9890094at2759"/>
<dbReference type="RefSeq" id="XP_028576116.1">
    <property type="nucleotide sequence ID" value="XM_028720283.1"/>
</dbReference>
<evidence type="ECO:0000256" key="5">
    <source>
        <dbReference type="ARBA" id="ARBA00022729"/>
    </source>
</evidence>
<dbReference type="SUPFAM" id="SSF56436">
    <property type="entry name" value="C-type lectin-like"/>
    <property type="match status" value="1"/>
</dbReference>
<evidence type="ECO:0000256" key="2">
    <source>
        <dbReference type="ARBA" id="ARBA00004613"/>
    </source>
</evidence>
<dbReference type="InterPro" id="IPR051505">
    <property type="entry name" value="C-type_lectin_domain"/>
</dbReference>
<feature type="region of interest" description="Disordered" evidence="9">
    <location>
        <begin position="385"/>
        <end position="441"/>
    </location>
</feature>
<reference evidence="13 14" key="1">
    <citation type="journal article" date="2019" name="Proc. Natl. Acad. Sci. U.S.A.">
        <title>Regulatory changes in pterin and carotenoid genes underlie balanced color polymorphisms in the wall lizard.</title>
        <authorList>
            <person name="Andrade P."/>
            <person name="Pinho C."/>
            <person name="Perez I de Lanuza G."/>
            <person name="Afonso S."/>
            <person name="Brejcha J."/>
            <person name="Rubin C.J."/>
            <person name="Wallerman O."/>
            <person name="Pereira P."/>
            <person name="Sabatino S.J."/>
            <person name="Bellati A."/>
            <person name="Pellitteri-Rosa D."/>
            <person name="Bosakova Z."/>
            <person name="Bunikis I."/>
            <person name="Carretero M.A."/>
            <person name="Feiner N."/>
            <person name="Marsik P."/>
            <person name="Pauperio F."/>
            <person name="Salvi D."/>
            <person name="Soler L."/>
            <person name="While G.M."/>
            <person name="Uller T."/>
            <person name="Font E."/>
            <person name="Andersson L."/>
            <person name="Carneiro M."/>
        </authorList>
    </citation>
    <scope>NUCLEOTIDE SEQUENCE</scope>
</reference>
<dbReference type="PROSITE" id="PS50041">
    <property type="entry name" value="C_TYPE_LECTIN_2"/>
    <property type="match status" value="1"/>
</dbReference>
<dbReference type="PANTHER" id="PTHR14789:SF5">
    <property type="entry name" value="C-TYPE LECTIN DOMAIN FAMILY 14 MEMBER A"/>
    <property type="match status" value="1"/>
</dbReference>
<dbReference type="SMART" id="SM00034">
    <property type="entry name" value="CLECT"/>
    <property type="match status" value="1"/>
</dbReference>